<keyword evidence="2" id="KW-1185">Reference proteome</keyword>
<dbReference type="Pfam" id="PF15449">
    <property type="entry name" value="Retinal"/>
    <property type="match status" value="1"/>
</dbReference>
<evidence type="ECO:0000313" key="2">
    <source>
        <dbReference type="Proteomes" id="UP001153269"/>
    </source>
</evidence>
<proteinExistence type="predicted"/>
<gene>
    <name evidence="1" type="ORF">PLEPLA_LOCUS24532</name>
</gene>
<dbReference type="PANTHER" id="PTHR22017">
    <property type="entry name" value="PHOTORECEPTOR CILIUM ACTIN REGULATOR"/>
    <property type="match status" value="1"/>
</dbReference>
<dbReference type="EMBL" id="CADEAL010001898">
    <property type="protein sequence ID" value="CAB1436499.1"/>
    <property type="molecule type" value="Genomic_DNA"/>
</dbReference>
<name>A0A9N7UTF8_PLEPL</name>
<comment type="caution">
    <text evidence="1">The sequence shown here is derived from an EMBL/GenBank/DDBJ whole genome shotgun (WGS) entry which is preliminary data.</text>
</comment>
<dbReference type="PANTHER" id="PTHR22017:SF3">
    <property type="entry name" value="PHOTORECEPTOR CILIUM ACTIN REGULATOR 2"/>
    <property type="match status" value="1"/>
</dbReference>
<dbReference type="AlphaFoldDB" id="A0A9N7UTF8"/>
<dbReference type="Proteomes" id="UP001153269">
    <property type="component" value="Unassembled WGS sequence"/>
</dbReference>
<evidence type="ECO:0000313" key="1">
    <source>
        <dbReference type="EMBL" id="CAB1436499.1"/>
    </source>
</evidence>
<dbReference type="InterPro" id="IPR029352">
    <property type="entry name" value="PCARE"/>
</dbReference>
<reference evidence="1" key="1">
    <citation type="submission" date="2020-03" db="EMBL/GenBank/DDBJ databases">
        <authorList>
            <person name="Weist P."/>
        </authorList>
    </citation>
    <scope>NUCLEOTIDE SEQUENCE</scope>
</reference>
<accession>A0A9N7UTF8</accession>
<protein>
    <submittedName>
        <fullName evidence="1">Uncharacterized protein</fullName>
    </submittedName>
</protein>
<organism evidence="1 2">
    <name type="scientific">Pleuronectes platessa</name>
    <name type="common">European plaice</name>
    <dbReference type="NCBI Taxonomy" id="8262"/>
    <lineage>
        <taxon>Eukaryota</taxon>
        <taxon>Metazoa</taxon>
        <taxon>Chordata</taxon>
        <taxon>Craniata</taxon>
        <taxon>Vertebrata</taxon>
        <taxon>Euteleostomi</taxon>
        <taxon>Actinopterygii</taxon>
        <taxon>Neopterygii</taxon>
        <taxon>Teleostei</taxon>
        <taxon>Neoteleostei</taxon>
        <taxon>Acanthomorphata</taxon>
        <taxon>Carangaria</taxon>
        <taxon>Pleuronectiformes</taxon>
        <taxon>Pleuronectoidei</taxon>
        <taxon>Pleuronectidae</taxon>
        <taxon>Pleuronectes</taxon>
    </lineage>
</organism>
<sequence>MTSILQKKVDFPPPMVRAHQAAYAFMNQNISKYETLLGLLDQAAQTQLSLQPMISALMLRFEEINQALEEMLRRGIDVEGTWGLHGHAFWDDDPPLLCQLNLALTQPTLLIHFQIYYNNCSIIQPRKLGLWGAQSRQWVTLHWTRQWNVFFYF</sequence>